<keyword evidence="3" id="KW-1185">Reference proteome</keyword>
<reference evidence="3" key="1">
    <citation type="journal article" date="2019" name="Int. J. Syst. Evol. Microbiol.">
        <title>The Global Catalogue of Microorganisms (GCM) 10K type strain sequencing project: providing services to taxonomists for standard genome sequencing and annotation.</title>
        <authorList>
            <consortium name="The Broad Institute Genomics Platform"/>
            <consortium name="The Broad Institute Genome Sequencing Center for Infectious Disease"/>
            <person name="Wu L."/>
            <person name="Ma J."/>
        </authorList>
    </citation>
    <scope>NUCLEOTIDE SEQUENCE [LARGE SCALE GENOMIC DNA]</scope>
    <source>
        <strain evidence="3">JCM 11483</strain>
    </source>
</reference>
<evidence type="ECO:0000313" key="2">
    <source>
        <dbReference type="EMBL" id="GAA3288022.1"/>
    </source>
</evidence>
<gene>
    <name evidence="2" type="ORF">GCM10020260_25710</name>
</gene>
<dbReference type="PANTHER" id="PTHR45033:SF2">
    <property type="entry name" value="ZINC-TYPE ALCOHOL DEHYDROGENASE-LIKE PROTEIN C1773.06C"/>
    <property type="match status" value="1"/>
</dbReference>
<dbReference type="SUPFAM" id="SSF51735">
    <property type="entry name" value="NAD(P)-binding Rossmann-fold domains"/>
    <property type="match status" value="1"/>
</dbReference>
<organism evidence="2 3">
    <name type="scientific">Nesterenkonia halobia</name>
    <dbReference type="NCBI Taxonomy" id="37922"/>
    <lineage>
        <taxon>Bacteria</taxon>
        <taxon>Bacillati</taxon>
        <taxon>Actinomycetota</taxon>
        <taxon>Actinomycetes</taxon>
        <taxon>Micrococcales</taxon>
        <taxon>Micrococcaceae</taxon>
        <taxon>Nesterenkonia</taxon>
    </lineage>
</organism>
<dbReference type="InterPro" id="IPR052711">
    <property type="entry name" value="Zinc_ADH-like"/>
</dbReference>
<dbReference type="InterPro" id="IPR036291">
    <property type="entry name" value="NAD(P)-bd_dom_sf"/>
</dbReference>
<dbReference type="Pfam" id="PF08240">
    <property type="entry name" value="ADH_N"/>
    <property type="match status" value="1"/>
</dbReference>
<accession>A0ABP6RFY6</accession>
<dbReference type="EMBL" id="BAAAYG010000014">
    <property type="protein sequence ID" value="GAA3288022.1"/>
    <property type="molecule type" value="Genomic_DNA"/>
</dbReference>
<name>A0ABP6RFY6_9MICC</name>
<dbReference type="Proteomes" id="UP001501736">
    <property type="component" value="Unassembled WGS sequence"/>
</dbReference>
<sequence length="335" mass="34649">MRRVTVPAPAGLDRLAVEDVADPGEPGAGEIRVRVHASSLNFHDYAIVAGAMPTAAGRVPMADGAGEVEAVGAGVEEFAVGDAVVSTFFTTWFDGPPTTGEFSQVPGDGIDGFGQQVVVRPATSFTRAPSGWSHAEAATLPTAGVTAWRSLVADGGLSAGQSVLVLGTGGVSIIALQIARAMGAEVIATTSSEEKRRRLEELGAAATIDRTEHSEWGRRVRELTDGRGVDHVVEVGGAGTLPQSLQAVAVGGAIWQIGVLTGVTGEVPTGALLGRQATLHGVAVGSRAHQQQLVRALETTGIRPVIDSSFQLAQMAEAFRHQESGRHIGKIVLEH</sequence>
<dbReference type="InterPro" id="IPR013149">
    <property type="entry name" value="ADH-like_C"/>
</dbReference>
<comment type="caution">
    <text evidence="2">The sequence shown here is derived from an EMBL/GenBank/DDBJ whole genome shotgun (WGS) entry which is preliminary data.</text>
</comment>
<dbReference type="PANTHER" id="PTHR45033">
    <property type="match status" value="1"/>
</dbReference>
<dbReference type="Gene3D" id="3.90.180.10">
    <property type="entry name" value="Medium-chain alcohol dehydrogenases, catalytic domain"/>
    <property type="match status" value="1"/>
</dbReference>
<dbReference type="Gene3D" id="3.40.50.720">
    <property type="entry name" value="NAD(P)-binding Rossmann-like Domain"/>
    <property type="match status" value="1"/>
</dbReference>
<proteinExistence type="predicted"/>
<evidence type="ECO:0000259" key="1">
    <source>
        <dbReference type="SMART" id="SM00829"/>
    </source>
</evidence>
<dbReference type="SUPFAM" id="SSF50129">
    <property type="entry name" value="GroES-like"/>
    <property type="match status" value="1"/>
</dbReference>
<dbReference type="InterPro" id="IPR020843">
    <property type="entry name" value="ER"/>
</dbReference>
<feature type="domain" description="Enoyl reductase (ER)" evidence="1">
    <location>
        <begin position="10"/>
        <end position="333"/>
    </location>
</feature>
<dbReference type="RefSeq" id="WP_344722041.1">
    <property type="nucleotide sequence ID" value="NZ_BAAAYG010000014.1"/>
</dbReference>
<dbReference type="CDD" id="cd08276">
    <property type="entry name" value="MDR7"/>
    <property type="match status" value="1"/>
</dbReference>
<dbReference type="InterPro" id="IPR013154">
    <property type="entry name" value="ADH-like_N"/>
</dbReference>
<dbReference type="Pfam" id="PF00107">
    <property type="entry name" value="ADH_zinc_N"/>
    <property type="match status" value="1"/>
</dbReference>
<protein>
    <submittedName>
        <fullName evidence="2">NAD(P)-dependent alcohol dehydrogenase</fullName>
    </submittedName>
</protein>
<evidence type="ECO:0000313" key="3">
    <source>
        <dbReference type="Proteomes" id="UP001501736"/>
    </source>
</evidence>
<dbReference type="InterPro" id="IPR011032">
    <property type="entry name" value="GroES-like_sf"/>
</dbReference>
<dbReference type="SMART" id="SM00829">
    <property type="entry name" value="PKS_ER"/>
    <property type="match status" value="1"/>
</dbReference>